<name>A0A2W7N5F9_9BACT</name>
<feature type="site" description="Lowers pKa of active site Tyr" evidence="6">
    <location>
        <position position="77"/>
    </location>
</feature>
<dbReference type="OrthoDB" id="9804790at2"/>
<evidence type="ECO:0000256" key="5">
    <source>
        <dbReference type="PIRSR" id="PIRSR000097-2"/>
    </source>
</evidence>
<gene>
    <name evidence="8" type="ORF">LX69_02158</name>
</gene>
<reference evidence="8 9" key="1">
    <citation type="submission" date="2018-06" db="EMBL/GenBank/DDBJ databases">
        <title>Genomic Encyclopedia of Archaeal and Bacterial Type Strains, Phase II (KMG-II): from individual species to whole genera.</title>
        <authorList>
            <person name="Goeker M."/>
        </authorList>
    </citation>
    <scope>NUCLEOTIDE SEQUENCE [LARGE SCALE GENOMIC DNA]</scope>
    <source>
        <strain evidence="8 9">DSM 6779</strain>
    </source>
</reference>
<comment type="caution">
    <text evidence="8">The sequence shown here is derived from an EMBL/GenBank/DDBJ whole genome shotgun (WGS) entry which is preliminary data.</text>
</comment>
<dbReference type="PANTHER" id="PTHR43827:SF3">
    <property type="entry name" value="NADP-DEPENDENT OXIDOREDUCTASE DOMAIN-CONTAINING PROTEIN"/>
    <property type="match status" value="1"/>
</dbReference>
<dbReference type="Proteomes" id="UP000249239">
    <property type="component" value="Unassembled WGS sequence"/>
</dbReference>
<dbReference type="InterPro" id="IPR020471">
    <property type="entry name" value="AKR"/>
</dbReference>
<comment type="similarity">
    <text evidence="1">Belongs to the aldo/keto reductase family.</text>
</comment>
<dbReference type="PROSITE" id="PS00063">
    <property type="entry name" value="ALDOKETO_REDUCTASE_3"/>
    <property type="match status" value="1"/>
</dbReference>
<dbReference type="FunFam" id="3.20.20.100:FF:000015">
    <property type="entry name" value="Oxidoreductase, aldo/keto reductase family"/>
    <property type="match status" value="1"/>
</dbReference>
<dbReference type="PANTHER" id="PTHR43827">
    <property type="entry name" value="2,5-DIKETO-D-GLUCONIC ACID REDUCTASE"/>
    <property type="match status" value="1"/>
</dbReference>
<dbReference type="PIRSF" id="PIRSF000097">
    <property type="entry name" value="AKR"/>
    <property type="match status" value="1"/>
</dbReference>
<keyword evidence="3" id="KW-0560">Oxidoreductase</keyword>
<dbReference type="AlphaFoldDB" id="A0A2W7N5F9"/>
<feature type="active site" description="Proton donor" evidence="4">
    <location>
        <position position="52"/>
    </location>
</feature>
<evidence type="ECO:0000256" key="6">
    <source>
        <dbReference type="PIRSR" id="PIRSR000097-3"/>
    </source>
</evidence>
<protein>
    <submittedName>
        <fullName evidence="8">Diketogulonate reductase-like aldo/keto reductase</fullName>
    </submittedName>
</protein>
<evidence type="ECO:0000313" key="8">
    <source>
        <dbReference type="EMBL" id="PZX15321.1"/>
    </source>
</evidence>
<keyword evidence="9" id="KW-1185">Reference proteome</keyword>
<dbReference type="EMBL" id="QKZK01000016">
    <property type="protein sequence ID" value="PZX15321.1"/>
    <property type="molecule type" value="Genomic_DNA"/>
</dbReference>
<dbReference type="Gene3D" id="3.20.20.100">
    <property type="entry name" value="NADP-dependent oxidoreductase domain"/>
    <property type="match status" value="1"/>
</dbReference>
<sequence>MAQIPEVTLSNGVKMPMIGFGTYLITDAHEAVTSVRQALELGYRHIDTAALYMNEQYVGQAIRESGIAREDIFVTTKMWNSEHGYDTALRAFEASMDKLGLVVVDLYLIHWPKPLNKETWRAFEQIYRDGRAKAIGVSNFHQHHLEDLFTTAEIKPMVNQVEFHPYLVQPSLVDFCKKHGIQYEAWSPLMQGQVFELEPLKQLAAKYGRTVAQIVLRWNIEMGVVTIPKTVNEQRMKSNLEIFDFALDAADVELITSLDKGARVGADPDNFDF</sequence>
<feature type="binding site" evidence="5">
    <location>
        <position position="110"/>
    </location>
    <ligand>
        <name>substrate</name>
    </ligand>
</feature>
<proteinExistence type="inferred from homology"/>
<dbReference type="InterPro" id="IPR036812">
    <property type="entry name" value="NAD(P)_OxRdtase_dom_sf"/>
</dbReference>
<feature type="domain" description="NADP-dependent oxidoreductase" evidence="7">
    <location>
        <begin position="18"/>
        <end position="259"/>
    </location>
</feature>
<dbReference type="PROSITE" id="PS00798">
    <property type="entry name" value="ALDOKETO_REDUCTASE_1"/>
    <property type="match status" value="1"/>
</dbReference>
<evidence type="ECO:0000259" key="7">
    <source>
        <dbReference type="Pfam" id="PF00248"/>
    </source>
</evidence>
<dbReference type="SUPFAM" id="SSF51430">
    <property type="entry name" value="NAD(P)-linked oxidoreductase"/>
    <property type="match status" value="1"/>
</dbReference>
<dbReference type="PROSITE" id="PS00062">
    <property type="entry name" value="ALDOKETO_REDUCTASE_2"/>
    <property type="match status" value="1"/>
</dbReference>
<accession>A0A2W7N5F9</accession>
<evidence type="ECO:0000313" key="9">
    <source>
        <dbReference type="Proteomes" id="UP000249239"/>
    </source>
</evidence>
<dbReference type="InterPro" id="IPR023210">
    <property type="entry name" value="NADP_OxRdtase_dom"/>
</dbReference>
<evidence type="ECO:0000256" key="4">
    <source>
        <dbReference type="PIRSR" id="PIRSR000097-1"/>
    </source>
</evidence>
<keyword evidence="2" id="KW-0521">NADP</keyword>
<dbReference type="PRINTS" id="PR00069">
    <property type="entry name" value="ALDKETRDTASE"/>
</dbReference>
<evidence type="ECO:0000256" key="3">
    <source>
        <dbReference type="ARBA" id="ARBA00023002"/>
    </source>
</evidence>
<dbReference type="RefSeq" id="WP_111446004.1">
    <property type="nucleotide sequence ID" value="NZ_QKZK01000016.1"/>
</dbReference>
<organism evidence="8 9">
    <name type="scientific">Breznakibacter xylanolyticus</name>
    <dbReference type="NCBI Taxonomy" id="990"/>
    <lineage>
        <taxon>Bacteria</taxon>
        <taxon>Pseudomonadati</taxon>
        <taxon>Bacteroidota</taxon>
        <taxon>Bacteroidia</taxon>
        <taxon>Marinilabiliales</taxon>
        <taxon>Marinilabiliaceae</taxon>
        <taxon>Breznakibacter</taxon>
    </lineage>
</organism>
<evidence type="ECO:0000256" key="2">
    <source>
        <dbReference type="ARBA" id="ARBA00022857"/>
    </source>
</evidence>
<dbReference type="GO" id="GO:0016616">
    <property type="term" value="F:oxidoreductase activity, acting on the CH-OH group of donors, NAD or NADP as acceptor"/>
    <property type="evidence" value="ECO:0007669"/>
    <property type="project" value="UniProtKB-ARBA"/>
</dbReference>
<dbReference type="InterPro" id="IPR018170">
    <property type="entry name" value="Aldo/ket_reductase_CS"/>
</dbReference>
<evidence type="ECO:0000256" key="1">
    <source>
        <dbReference type="ARBA" id="ARBA00007905"/>
    </source>
</evidence>
<dbReference type="Pfam" id="PF00248">
    <property type="entry name" value="Aldo_ket_red"/>
    <property type="match status" value="1"/>
</dbReference>